<sequence>MSIEQIILKCQKQGIRLFLDEGKLCYDAPAGVMSVETREELSNAKGDLIRFLNENKSPVINDRENLNVEFNLTNIQLAYTVGKGELYDFGQTDCKIYCEIKYPIIDIGKFKESWADVVKTNEMLHAVIFKNGKQKIMEDYYVPDIKFIERGLNYNFNDSHLESVRRRLSSKTYELDKWPLYDLEVTSFNDCSIIHLSLDMLIADFTSIGVIVRDFEAAYFENKKLTDKGISFRDIIIFNENEKKTSRYRIDYNKSKNYWLEKIDDFPGCPILTTINEDKGVIIKQFNLRITKQQELEIQNVCSQNKITLTSFILAAYAEVLSRWSSEKRFCINVTFSERDNIHPNINSIVGDFTDVNLLEINNLNERNFIKNAQNIQLQLWQDIDNRKFSGIDVIREISRLKKQNVIYPYVFTSALGIQENIKNDSISDYGELVYKITQTPQVLLDCQVMRDKGGILVTWDVRENVFPEGMIESAFKSFSDIIANKYGKNIYGKKENLILFDEENILPTKLYENDKEAPFMQKISLDEAHSNILIEDSLRKYSYKDLENVIKNIQELLIKNRCELNDIVIIDSNDIFLEMGAIIAVLSVGGIALPISEIDNFNELDLLKQKYNIKFRLCSEANGSNKENEVFQNIKNILIEPNMEETREKILFLEKEEFLKGSLITKEMDYLGQAKHRLIYSKNIIRLSEKYVDISEVKQGDKLLICEDVSKRVILTYLFVCLSSGATLKLEKKFLKNRDSTKKENLTLIHITSQQLEMLRENPTLQSKLKSYMFKTIIFSVRASSMCLDNQYIEMLNGSKVIYMLDDFTIEEDEHYLALYKEHKETDSNNSVFTFDENLSSGDIVILDKSLSICPKWVVGDIYIKKNTTNTLYYDSCDIDDKKRILVKTNFRGMFDYVNGVVISSDSRADININNKILNIFEMEKKINSLKNVHKSAVVFSENDSEIDIYVEPNFSKTTHLTDKFDSCSVNLEETGLNLNKFSEWIQASNDTAIKDMLNTFLALGVFVDKNQWYSIQEIYCKTKVVDNYKKLIKRWVNALVTEKIIEHDSTKGYKIFDQTVINGGAWERWKEADVTVKYSDIMMNYFYESRVNLIKLLQGKINPIELFFPNGSFNVALAAYKDNPVSKVMNEATIKYIDFIIDGLEKKSSNRIIRILEVGAGVGGTTIDLMQKIQKFNIEYLFTDISHSFINEAEKNFAEYKNMKFDIYDINKEYFEQGLDCSEFDLIICNNTFHNAKDEIKTLEQFKGMLSEDGYLIILEGLPGNYALLTSMEFHAGLEQIEGFRAENDEVFLSREDMSNIVKMSDGDLVAYFPNDDRESTILGQSLYIVKFRKNLEKLDENAILGDIRKILSGSTEIKTLNVVNSIPYNREGVIDRKRLKDSLIKRIKRRTKAKEIIRDEVKPTTKTERDVVKIWKEVLNIDNLNINDNFFEIGGDSLIAAQIASKMKQQLKEFEDIPWDKLMLELIQSNSLSEMCSKLVSTSRINADKDNVVKDKLITLNKNHNVTSACVLFHDGLGSLSPYSSLIPLISKNCTCNLYGFGDVDKESFLSIPPDKVISTLGYEYANRLEQTGEREFDLIGFCTGGLIAIEAGKILLEKGFTVNLITTIDTMICKKMILNTLLLERAFGQLIGADIYKAGHIVSNEELRNAILYLSQNYDHDLIKTNNSFLESVSIFEDVEKCYKSLNVLEEAERFKILLDSVKTDDFIQGNDMSDIKSSFEMFLHSFEASMLYDPENYVGNVKVLYCNNSNFTFLPIENTENEKFWSNAVLGNISFKKINGNHLTCLSGIMAVEVFEEIFSEISYEK</sequence>
<dbReference type="Pfam" id="PF18563">
    <property type="entry name" value="TubC_N"/>
    <property type="match status" value="1"/>
</dbReference>
<keyword evidence="5 9" id="KW-0436">Ligase</keyword>
<dbReference type="Proteomes" id="UP000254076">
    <property type="component" value="Unassembled WGS sequence"/>
</dbReference>
<evidence type="ECO:0000313" key="9">
    <source>
        <dbReference type="EMBL" id="SUN14191.1"/>
    </source>
</evidence>
<dbReference type="GO" id="GO:0017000">
    <property type="term" value="P:antibiotic biosynthetic process"/>
    <property type="evidence" value="ECO:0007669"/>
    <property type="project" value="UniProtKB-KW"/>
</dbReference>
<dbReference type="CDD" id="cd02440">
    <property type="entry name" value="AdoMet_MTases"/>
    <property type="match status" value="1"/>
</dbReference>
<dbReference type="Proteomes" id="UP000035346">
    <property type="component" value="Unassembled WGS sequence"/>
</dbReference>
<evidence type="ECO:0000256" key="3">
    <source>
        <dbReference type="ARBA" id="ARBA00022450"/>
    </source>
</evidence>
<dbReference type="EC" id="6.3.2.-" evidence="9"/>
<feature type="domain" description="Carrier" evidence="7">
    <location>
        <begin position="1405"/>
        <end position="1486"/>
    </location>
</feature>
<name>A0A8B4RD07_STRAG</name>
<dbReference type="InterPro" id="IPR029058">
    <property type="entry name" value="AB_hydrolase_fold"/>
</dbReference>
<dbReference type="SUPFAM" id="SSF53335">
    <property type="entry name" value="S-adenosyl-L-methionine-dependent methyltransferases"/>
    <property type="match status" value="1"/>
</dbReference>
<accession>A0A8B4RD07</accession>
<keyword evidence="4" id="KW-0597">Phosphoprotein</keyword>
<dbReference type="InterPro" id="IPR013217">
    <property type="entry name" value="Methyltransf_12"/>
</dbReference>
<dbReference type="Pfam" id="PF00668">
    <property type="entry name" value="Condensation"/>
    <property type="match status" value="1"/>
</dbReference>
<dbReference type="PROSITE" id="PS50075">
    <property type="entry name" value="CARRIER"/>
    <property type="match status" value="1"/>
</dbReference>
<gene>
    <name evidence="9" type="primary">eqbG</name>
    <name evidence="9" type="ORF">NCTC8185_01467</name>
    <name evidence="8" type="ORF">WA04_06530</name>
</gene>
<dbReference type="InterPro" id="IPR042099">
    <property type="entry name" value="ANL_N_sf"/>
</dbReference>
<reference evidence="8 10" key="1">
    <citation type="journal article" date="2015" name="PLoS ONE">
        <title>Genomic analysis reveals the molecular basis for capsule loss in the group B streptococcus population.</title>
        <authorList>
            <consortium name="DEVANI Consortium"/>
            <person name="Rosini R."/>
            <person name="Campisi E."/>
            <person name="De Chiara M."/>
            <person name="Tettelin H."/>
            <person name="Rinaudo D."/>
            <person name="Toniolo C."/>
            <person name="Metruccio M."/>
            <person name="Guidotti S."/>
            <person name="Sorensen U.B."/>
            <person name="Kilian M."/>
            <person name="Ramirez M."/>
            <person name="Janulczyk R."/>
            <person name="Donati C."/>
            <person name="Grandi G."/>
            <person name="Margarit I."/>
        </authorList>
    </citation>
    <scope>NUCLEOTIDE SEQUENCE [LARGE SCALE GENOMIC DNA]</scope>
    <source>
        <strain evidence="8 10">DK-B-USS-215</strain>
    </source>
</reference>
<dbReference type="CDD" id="cd19535">
    <property type="entry name" value="Cyc_NRPS"/>
    <property type="match status" value="1"/>
</dbReference>
<dbReference type="GO" id="GO:0008610">
    <property type="term" value="P:lipid biosynthetic process"/>
    <property type="evidence" value="ECO:0007669"/>
    <property type="project" value="UniProtKB-ARBA"/>
</dbReference>
<dbReference type="GO" id="GO:0005737">
    <property type="term" value="C:cytoplasm"/>
    <property type="evidence" value="ECO:0007669"/>
    <property type="project" value="TreeGrafter"/>
</dbReference>
<keyword evidence="6" id="KW-0045">Antibiotic biosynthesis</keyword>
<evidence type="ECO:0000256" key="4">
    <source>
        <dbReference type="ARBA" id="ARBA00022553"/>
    </source>
</evidence>
<evidence type="ECO:0000313" key="11">
    <source>
        <dbReference type="Proteomes" id="UP000254076"/>
    </source>
</evidence>
<dbReference type="InterPro" id="IPR044894">
    <property type="entry name" value="TubC_N_sf"/>
</dbReference>
<dbReference type="Gene3D" id="3.30.559.10">
    <property type="entry name" value="Chloramphenicol acetyltransferase-like domain"/>
    <property type="match status" value="1"/>
</dbReference>
<dbReference type="Gene3D" id="3.40.50.150">
    <property type="entry name" value="Vaccinia Virus protein VP39"/>
    <property type="match status" value="1"/>
</dbReference>
<dbReference type="Gene3D" id="3.40.50.1820">
    <property type="entry name" value="alpha/beta hydrolase"/>
    <property type="match status" value="1"/>
</dbReference>
<dbReference type="Gene3D" id="1.10.1200.10">
    <property type="entry name" value="ACP-like"/>
    <property type="match status" value="1"/>
</dbReference>
<dbReference type="Gene3D" id="1.10.10.1830">
    <property type="entry name" value="Non-ribosomal peptide synthase, adenylation domain"/>
    <property type="match status" value="1"/>
</dbReference>
<dbReference type="PANTHER" id="PTHR45527:SF10">
    <property type="entry name" value="PYOCHELIN SYNTHASE PCHF"/>
    <property type="match status" value="1"/>
</dbReference>
<dbReference type="SUPFAM" id="SSF53474">
    <property type="entry name" value="alpha/beta-Hydrolases"/>
    <property type="match status" value="1"/>
</dbReference>
<dbReference type="SUPFAM" id="SSF47336">
    <property type="entry name" value="ACP-like"/>
    <property type="match status" value="1"/>
</dbReference>
<evidence type="ECO:0000313" key="8">
    <source>
        <dbReference type="EMBL" id="KLL38238.1"/>
    </source>
</evidence>
<dbReference type="InterPro" id="IPR006162">
    <property type="entry name" value="Ppantetheine_attach_site"/>
</dbReference>
<dbReference type="PROSITE" id="PS00012">
    <property type="entry name" value="PHOSPHOPANTETHEINE"/>
    <property type="match status" value="1"/>
</dbReference>
<protein>
    <submittedName>
        <fullName evidence="9">Equibactin nonribosomal peptide synthase protein</fullName>
        <ecNumber evidence="9">6.3.2.-</ecNumber>
    </submittedName>
    <submittedName>
        <fullName evidence="8">Non-ribosomal peptide synthase</fullName>
    </submittedName>
</protein>
<dbReference type="InterPro" id="IPR041464">
    <property type="entry name" value="TubC_N"/>
</dbReference>
<dbReference type="SUPFAM" id="SSF56801">
    <property type="entry name" value="Acetyl-CoA synthetase-like"/>
    <property type="match status" value="1"/>
</dbReference>
<dbReference type="InterPro" id="IPR029063">
    <property type="entry name" value="SAM-dependent_MTases_sf"/>
</dbReference>
<evidence type="ECO:0000313" key="10">
    <source>
        <dbReference type="Proteomes" id="UP000035346"/>
    </source>
</evidence>
<dbReference type="Gene3D" id="3.30.559.30">
    <property type="entry name" value="Nonribosomal peptide synthetase, condensation domain"/>
    <property type="match status" value="1"/>
</dbReference>
<comment type="caution">
    <text evidence="9">The sequence shown here is derived from an EMBL/GenBank/DDBJ whole genome shotgun (WGS) entry which is preliminary data.</text>
</comment>
<proteinExistence type="predicted"/>
<dbReference type="Pfam" id="PF00550">
    <property type="entry name" value="PP-binding"/>
    <property type="match status" value="1"/>
</dbReference>
<evidence type="ECO:0000259" key="7">
    <source>
        <dbReference type="PROSITE" id="PS50075"/>
    </source>
</evidence>
<dbReference type="InterPro" id="IPR057737">
    <property type="entry name" value="Condensation_MtbB-like"/>
</dbReference>
<dbReference type="Pfam" id="PF08242">
    <property type="entry name" value="Methyltransf_12"/>
    <property type="match status" value="1"/>
</dbReference>
<dbReference type="RefSeq" id="WP_000021266.1">
    <property type="nucleotide sequence ID" value="NZ_JAIWPA010000027.1"/>
</dbReference>
<reference evidence="9 11" key="2">
    <citation type="submission" date="2018-06" db="EMBL/GenBank/DDBJ databases">
        <authorList>
            <consortium name="Pathogen Informatics"/>
            <person name="Doyle S."/>
        </authorList>
    </citation>
    <scope>NUCLEOTIDE SEQUENCE [LARGE SCALE GENOMIC DNA]</scope>
    <source>
        <strain evidence="9 11">NCTC8185</strain>
    </source>
</reference>
<dbReference type="GO" id="GO:0016874">
    <property type="term" value="F:ligase activity"/>
    <property type="evidence" value="ECO:0007669"/>
    <property type="project" value="UniProtKB-KW"/>
</dbReference>
<dbReference type="GO" id="GO:0031177">
    <property type="term" value="F:phosphopantetheine binding"/>
    <property type="evidence" value="ECO:0007669"/>
    <property type="project" value="TreeGrafter"/>
</dbReference>
<comment type="pathway">
    <text evidence="2">Siderophore biosynthesis.</text>
</comment>
<comment type="cofactor">
    <cofactor evidence="1">
        <name>pantetheine 4'-phosphate</name>
        <dbReference type="ChEBI" id="CHEBI:47942"/>
    </cofactor>
</comment>
<dbReference type="InterPro" id="IPR036736">
    <property type="entry name" value="ACP-like_sf"/>
</dbReference>
<dbReference type="EMBL" id="UHEQ01000004">
    <property type="protein sequence ID" value="SUN14191.1"/>
    <property type="molecule type" value="Genomic_DNA"/>
</dbReference>
<dbReference type="SUPFAM" id="SSF52777">
    <property type="entry name" value="CoA-dependent acyltransferases"/>
    <property type="match status" value="2"/>
</dbReference>
<evidence type="ECO:0000256" key="1">
    <source>
        <dbReference type="ARBA" id="ARBA00001957"/>
    </source>
</evidence>
<evidence type="ECO:0000256" key="2">
    <source>
        <dbReference type="ARBA" id="ARBA00004924"/>
    </source>
</evidence>
<keyword evidence="3" id="KW-0596">Phosphopantetheine</keyword>
<dbReference type="InterPro" id="IPR001242">
    <property type="entry name" value="Condensation_dom"/>
</dbReference>
<dbReference type="PANTHER" id="PTHR45527">
    <property type="entry name" value="NONRIBOSOMAL PEPTIDE SYNTHETASE"/>
    <property type="match status" value="1"/>
</dbReference>
<organism evidence="9 11">
    <name type="scientific">Streptococcus agalactiae</name>
    <dbReference type="NCBI Taxonomy" id="1311"/>
    <lineage>
        <taxon>Bacteria</taxon>
        <taxon>Bacillati</taxon>
        <taxon>Bacillota</taxon>
        <taxon>Bacilli</taxon>
        <taxon>Lactobacillales</taxon>
        <taxon>Streptococcaceae</taxon>
        <taxon>Streptococcus</taxon>
    </lineage>
</organism>
<dbReference type="InterPro" id="IPR023213">
    <property type="entry name" value="CAT-like_dom_sf"/>
</dbReference>
<evidence type="ECO:0000256" key="5">
    <source>
        <dbReference type="ARBA" id="ARBA00022598"/>
    </source>
</evidence>
<dbReference type="InterPro" id="IPR009081">
    <property type="entry name" value="PP-bd_ACP"/>
</dbReference>
<dbReference type="EMBL" id="LBKL01000071">
    <property type="protein sequence ID" value="KLL38238.1"/>
    <property type="molecule type" value="Genomic_DNA"/>
</dbReference>
<evidence type="ECO:0000256" key="6">
    <source>
        <dbReference type="ARBA" id="ARBA00023194"/>
    </source>
</evidence>
<dbReference type="GO" id="GO:0009403">
    <property type="term" value="P:toxin biosynthetic process"/>
    <property type="evidence" value="ECO:0007669"/>
    <property type="project" value="UniProtKB-ARBA"/>
</dbReference>
<dbReference type="GO" id="GO:0043041">
    <property type="term" value="P:amino acid activation for nonribosomal peptide biosynthetic process"/>
    <property type="evidence" value="ECO:0007669"/>
    <property type="project" value="TreeGrafter"/>
</dbReference>
<dbReference type="Gene3D" id="3.40.50.12780">
    <property type="entry name" value="N-terminal domain of ligase-like"/>
    <property type="match status" value="1"/>
</dbReference>